<evidence type="ECO:0000313" key="3">
    <source>
        <dbReference type="EMBL" id="HJG79208.1"/>
    </source>
</evidence>
<sequence length="424" mass="46589">MPRAARRQNHPVRTDLHTPAGPQAQDATPHSARTRGGRTLRARTAAAIAATVSGALVLSGCTATNTIVGGLPDPLVLTTYGTSTGSYADLAAVADRVSVDTGARVRIITSDTSVGRLAALRSGAAQVGRLGDEYIFGFEGVNEFANQDWGPQDIRVAWVPLSPHGVMTRTADGLHEMSDLRGKRIPHYTANPSANAKVQALLAYGGLTPDDVEWVNIGYGEQADALQQGQVDMIYGAVYGGSFFELASQVGVQWVDLDPDDAEAEDRLQTVVPAASVGNFDRAPAQEEGDSDHGIYYSVAIAAYDEIEDETIYNLIDSMVDTYPAYKDSTISLPRWDPEEVVVEPQETPFHDGTVQWLKDHDRWTDEAQEKQDELTERGERLHEEWDRFMESEPEDEDTYRLWLEWKRDNGLAKESEEITSGFF</sequence>
<reference evidence="3" key="1">
    <citation type="journal article" date="2021" name="PeerJ">
        <title>Extensive microbial diversity within the chicken gut microbiome revealed by metagenomics and culture.</title>
        <authorList>
            <person name="Gilroy R."/>
            <person name="Ravi A."/>
            <person name="Getino M."/>
            <person name="Pursley I."/>
            <person name="Horton D.L."/>
            <person name="Alikhan N.F."/>
            <person name="Baker D."/>
            <person name="Gharbi K."/>
            <person name="Hall N."/>
            <person name="Watson M."/>
            <person name="Adriaenssens E.M."/>
            <person name="Foster-Nyarko E."/>
            <person name="Jarju S."/>
            <person name="Secka A."/>
            <person name="Antonio M."/>
            <person name="Oren A."/>
            <person name="Chaudhuri R.R."/>
            <person name="La Ragione R."/>
            <person name="Hildebrand F."/>
            <person name="Pallen M.J."/>
        </authorList>
    </citation>
    <scope>NUCLEOTIDE SEQUENCE</scope>
    <source>
        <strain evidence="3">ChiGjej5B5-7349</strain>
    </source>
</reference>
<dbReference type="InterPro" id="IPR015168">
    <property type="entry name" value="SsuA/THI5"/>
</dbReference>
<dbReference type="PANTHER" id="PTHR42941">
    <property type="entry name" value="SLL1037 PROTEIN"/>
    <property type="match status" value="1"/>
</dbReference>
<dbReference type="InterPro" id="IPR011852">
    <property type="entry name" value="TRAP_TAXI"/>
</dbReference>
<dbReference type="PANTHER" id="PTHR42941:SF1">
    <property type="entry name" value="SLL1037 PROTEIN"/>
    <property type="match status" value="1"/>
</dbReference>
<evidence type="ECO:0000256" key="1">
    <source>
        <dbReference type="SAM" id="MobiDB-lite"/>
    </source>
</evidence>
<comment type="caution">
    <text evidence="3">The sequence shown here is derived from an EMBL/GenBank/DDBJ whole genome shotgun (WGS) entry which is preliminary data.</text>
</comment>
<dbReference type="Pfam" id="PF09084">
    <property type="entry name" value="NMT1"/>
    <property type="match status" value="1"/>
</dbReference>
<feature type="compositionally biased region" description="Basic residues" evidence="1">
    <location>
        <begin position="1"/>
        <end position="10"/>
    </location>
</feature>
<feature type="region of interest" description="Disordered" evidence="1">
    <location>
        <begin position="1"/>
        <end position="37"/>
    </location>
</feature>
<dbReference type="EMBL" id="DYUK01000048">
    <property type="protein sequence ID" value="HJG79208.1"/>
    <property type="molecule type" value="Genomic_DNA"/>
</dbReference>
<gene>
    <name evidence="3" type="ORF">K8V08_02215</name>
</gene>
<reference evidence="3" key="2">
    <citation type="submission" date="2021-09" db="EMBL/GenBank/DDBJ databases">
        <authorList>
            <person name="Gilroy R."/>
        </authorList>
    </citation>
    <scope>NUCLEOTIDE SEQUENCE</scope>
    <source>
        <strain evidence="3">ChiGjej5B5-7349</strain>
    </source>
</reference>
<dbReference type="Gene3D" id="3.40.190.10">
    <property type="entry name" value="Periplasmic binding protein-like II"/>
    <property type="match status" value="2"/>
</dbReference>
<name>A0A921MBZ4_9MICO</name>
<dbReference type="SUPFAM" id="SSF53850">
    <property type="entry name" value="Periplasmic binding protein-like II"/>
    <property type="match status" value="1"/>
</dbReference>
<organism evidence="3 4">
    <name type="scientific">Brevibacterium senegalense</name>
    <dbReference type="NCBI Taxonomy" id="1033736"/>
    <lineage>
        <taxon>Bacteria</taxon>
        <taxon>Bacillati</taxon>
        <taxon>Actinomycetota</taxon>
        <taxon>Actinomycetes</taxon>
        <taxon>Micrococcales</taxon>
        <taxon>Brevibacteriaceae</taxon>
        <taxon>Brevibacterium</taxon>
    </lineage>
</organism>
<dbReference type="Proteomes" id="UP000784435">
    <property type="component" value="Unassembled WGS sequence"/>
</dbReference>
<feature type="domain" description="SsuA/THI5-like" evidence="2">
    <location>
        <begin position="158"/>
        <end position="265"/>
    </location>
</feature>
<protein>
    <submittedName>
        <fullName evidence="3">TAXI family TRAP transporter solute-binding subunit</fullName>
    </submittedName>
</protein>
<dbReference type="AlphaFoldDB" id="A0A921MBZ4"/>
<proteinExistence type="predicted"/>
<evidence type="ECO:0000313" key="4">
    <source>
        <dbReference type="Proteomes" id="UP000784435"/>
    </source>
</evidence>
<evidence type="ECO:0000259" key="2">
    <source>
        <dbReference type="Pfam" id="PF09084"/>
    </source>
</evidence>
<dbReference type="NCBIfam" id="TIGR02122">
    <property type="entry name" value="TRAP_TAXI"/>
    <property type="match status" value="1"/>
</dbReference>
<accession>A0A921MBZ4</accession>